<sequence length="118" mass="12090">MYEQGESQSRVVVSYDGDGLAGLLTSVVGPTELPPGVEVPDGVDTAFVRIPGATDPLGGDLVAGRRVDAPPLRYVGGVSVGTPDENGTTLYVGLPEGTTVWYVVDHPGTLVIVATNPA</sequence>
<evidence type="ECO:0000313" key="2">
    <source>
        <dbReference type="Proteomes" id="UP000280726"/>
    </source>
</evidence>
<name>A0A3N4ZJ88_9MICO</name>
<accession>A0A3N4ZJ88</accession>
<reference evidence="1 2" key="1">
    <citation type="submission" date="2018-11" db="EMBL/GenBank/DDBJ databases">
        <title>Sequencing the genomes of 1000 actinobacteria strains.</title>
        <authorList>
            <person name="Klenk H.-P."/>
        </authorList>
    </citation>
    <scope>NUCLEOTIDE SEQUENCE [LARGE SCALE GENOMIC DNA]</scope>
    <source>
        <strain evidence="1 2">DSM 14418</strain>
    </source>
</reference>
<dbReference type="RefSeq" id="WP_123913610.1">
    <property type="nucleotide sequence ID" value="NZ_RKRA01000001.1"/>
</dbReference>
<proteinExistence type="predicted"/>
<dbReference type="Proteomes" id="UP000280726">
    <property type="component" value="Unassembled WGS sequence"/>
</dbReference>
<dbReference type="EMBL" id="RKRA01000001">
    <property type="protein sequence ID" value="RPF25662.1"/>
    <property type="molecule type" value="Genomic_DNA"/>
</dbReference>
<dbReference type="AlphaFoldDB" id="A0A3N4ZJ88"/>
<organism evidence="1 2">
    <name type="scientific">Georgenia muralis</name>
    <dbReference type="NCBI Taxonomy" id="154117"/>
    <lineage>
        <taxon>Bacteria</taxon>
        <taxon>Bacillati</taxon>
        <taxon>Actinomycetota</taxon>
        <taxon>Actinomycetes</taxon>
        <taxon>Micrococcales</taxon>
        <taxon>Bogoriellaceae</taxon>
        <taxon>Georgenia</taxon>
    </lineage>
</organism>
<comment type="caution">
    <text evidence="1">The sequence shown here is derived from an EMBL/GenBank/DDBJ whole genome shotgun (WGS) entry which is preliminary data.</text>
</comment>
<protein>
    <submittedName>
        <fullName evidence="1">Uncharacterized protein</fullName>
    </submittedName>
</protein>
<evidence type="ECO:0000313" key="1">
    <source>
        <dbReference type="EMBL" id="RPF25662.1"/>
    </source>
</evidence>
<gene>
    <name evidence="1" type="ORF">EDD32_0063</name>
</gene>
<dbReference type="OrthoDB" id="9930556at2"/>
<keyword evidence="2" id="KW-1185">Reference proteome</keyword>